<feature type="transmembrane region" description="Helical" evidence="5">
    <location>
        <begin position="133"/>
        <end position="152"/>
    </location>
</feature>
<dbReference type="PANTHER" id="PTHR23508:SF10">
    <property type="entry name" value="CARBOXYLIC ACID TRANSPORTER PROTEIN HOMOLOG"/>
    <property type="match status" value="1"/>
</dbReference>
<feature type="transmembrane region" description="Helical" evidence="5">
    <location>
        <begin position="103"/>
        <end position="127"/>
    </location>
</feature>
<feature type="transmembrane region" description="Helical" evidence="5">
    <location>
        <begin position="277"/>
        <end position="302"/>
    </location>
</feature>
<feature type="domain" description="Major facilitator superfamily (MFS) profile" evidence="6">
    <location>
        <begin position="37"/>
        <end position="419"/>
    </location>
</feature>
<dbReference type="GO" id="GO:0046943">
    <property type="term" value="F:carboxylic acid transmembrane transporter activity"/>
    <property type="evidence" value="ECO:0007669"/>
    <property type="project" value="TreeGrafter"/>
</dbReference>
<feature type="transmembrane region" description="Helical" evidence="5">
    <location>
        <begin position="245"/>
        <end position="265"/>
    </location>
</feature>
<dbReference type="InterPro" id="IPR011701">
    <property type="entry name" value="MFS"/>
</dbReference>
<dbReference type="GO" id="GO:0005886">
    <property type="term" value="C:plasma membrane"/>
    <property type="evidence" value="ECO:0007669"/>
    <property type="project" value="TreeGrafter"/>
</dbReference>
<dbReference type="Gene3D" id="1.20.1250.20">
    <property type="entry name" value="MFS general substrate transporter like domains"/>
    <property type="match status" value="2"/>
</dbReference>
<dbReference type="InterPro" id="IPR020846">
    <property type="entry name" value="MFS_dom"/>
</dbReference>
<protein>
    <submittedName>
        <fullName evidence="7">MFS transporter</fullName>
    </submittedName>
</protein>
<feature type="transmembrane region" description="Helical" evidence="5">
    <location>
        <begin position="333"/>
        <end position="356"/>
    </location>
</feature>
<gene>
    <name evidence="7" type="ORF">ENE74_07000</name>
</gene>
<accession>A0A437J9C5</accession>
<feature type="transmembrane region" description="Helical" evidence="5">
    <location>
        <begin position="35"/>
        <end position="53"/>
    </location>
</feature>
<comment type="caution">
    <text evidence="7">The sequence shown here is derived from an EMBL/GenBank/DDBJ whole genome shotgun (WGS) entry which is preliminary data.</text>
</comment>
<feature type="transmembrane region" description="Helical" evidence="5">
    <location>
        <begin position="164"/>
        <end position="184"/>
    </location>
</feature>
<name>A0A437J9C5_9SPHN</name>
<dbReference type="Pfam" id="PF07690">
    <property type="entry name" value="MFS_1"/>
    <property type="match status" value="1"/>
</dbReference>
<evidence type="ECO:0000256" key="5">
    <source>
        <dbReference type="SAM" id="Phobius"/>
    </source>
</evidence>
<evidence type="ECO:0000313" key="7">
    <source>
        <dbReference type="EMBL" id="RVT41990.1"/>
    </source>
</evidence>
<dbReference type="PANTHER" id="PTHR23508">
    <property type="entry name" value="CARBOXYLIC ACID TRANSPORTER PROTEIN HOMOLOG"/>
    <property type="match status" value="1"/>
</dbReference>
<keyword evidence="3 5" id="KW-1133">Transmembrane helix</keyword>
<dbReference type="EMBL" id="RZUL01000002">
    <property type="protein sequence ID" value="RVT41990.1"/>
    <property type="molecule type" value="Genomic_DNA"/>
</dbReference>
<dbReference type="RefSeq" id="WP_127690179.1">
    <property type="nucleotide sequence ID" value="NZ_RZUL01000002.1"/>
</dbReference>
<feature type="transmembrane region" description="Helical" evidence="5">
    <location>
        <begin position="190"/>
        <end position="209"/>
    </location>
</feature>
<evidence type="ECO:0000259" key="6">
    <source>
        <dbReference type="PROSITE" id="PS50850"/>
    </source>
</evidence>
<feature type="transmembrane region" description="Helical" evidence="5">
    <location>
        <begin position="309"/>
        <end position="327"/>
    </location>
</feature>
<organism evidence="7 8">
    <name type="scientific">Sphingobium algorifonticola</name>
    <dbReference type="NCBI Taxonomy" id="2008318"/>
    <lineage>
        <taxon>Bacteria</taxon>
        <taxon>Pseudomonadati</taxon>
        <taxon>Pseudomonadota</taxon>
        <taxon>Alphaproteobacteria</taxon>
        <taxon>Sphingomonadales</taxon>
        <taxon>Sphingomonadaceae</taxon>
        <taxon>Sphingobium</taxon>
    </lineage>
</organism>
<evidence type="ECO:0000256" key="1">
    <source>
        <dbReference type="ARBA" id="ARBA00004141"/>
    </source>
</evidence>
<dbReference type="OrthoDB" id="9784658at2"/>
<sequence length="426" mass="45798">MTVVLPTDAASAPAVAAVDDAGWRRAEAIPLSRRIVAFAFLLSAYFCYAWSWNTVDVLRPYIAESLGLSLTEAGTLYSAQALGALMGAVINGQLADRFGRRNALVVVMASFGLLLLSGIIVASYWQVLLQRLLLGYFMGTMYPITVGIYVTLFPPAVRGRLAGVALGVYNASVALLGTAAALALDIDWRLLLYIGVVPVVLAPFALLVMPDDRKVIPHGGERPAKAISRLPIAELFQSHVRRQTLLLVLMCGLNFFAYQAFSGWMTTYLKQVRGLDGAAIGTVVSALFWGSCVGGFAWGWFADRYGRKIGAFGFVAAAILIVVFLGLPAGLMGLSAVGFMYGFAISSSVVWGPWLAELYPPHLRSTAASIFNWGRVISFFAPIITAGIAERFGLAVTMTVASLCFLLAALVWSRIPETLRRPARAA</sequence>
<dbReference type="InterPro" id="IPR036259">
    <property type="entry name" value="MFS_trans_sf"/>
</dbReference>
<evidence type="ECO:0000256" key="2">
    <source>
        <dbReference type="ARBA" id="ARBA00022692"/>
    </source>
</evidence>
<feature type="transmembrane region" description="Helical" evidence="5">
    <location>
        <begin position="73"/>
        <end position="91"/>
    </location>
</feature>
<proteinExistence type="predicted"/>
<dbReference type="PROSITE" id="PS50850">
    <property type="entry name" value="MFS"/>
    <property type="match status" value="1"/>
</dbReference>
<evidence type="ECO:0000313" key="8">
    <source>
        <dbReference type="Proteomes" id="UP000282977"/>
    </source>
</evidence>
<dbReference type="Proteomes" id="UP000282977">
    <property type="component" value="Unassembled WGS sequence"/>
</dbReference>
<reference evidence="7 8" key="1">
    <citation type="submission" date="2019-01" db="EMBL/GenBank/DDBJ databases">
        <authorList>
            <person name="Chen W.-M."/>
        </authorList>
    </citation>
    <scope>NUCLEOTIDE SEQUENCE [LARGE SCALE GENOMIC DNA]</scope>
    <source>
        <strain evidence="7 8">TLA-22</strain>
    </source>
</reference>
<dbReference type="SUPFAM" id="SSF103473">
    <property type="entry name" value="MFS general substrate transporter"/>
    <property type="match status" value="1"/>
</dbReference>
<feature type="transmembrane region" description="Helical" evidence="5">
    <location>
        <begin position="368"/>
        <end position="388"/>
    </location>
</feature>
<evidence type="ECO:0000256" key="4">
    <source>
        <dbReference type="ARBA" id="ARBA00023136"/>
    </source>
</evidence>
<keyword evidence="8" id="KW-1185">Reference proteome</keyword>
<dbReference type="AlphaFoldDB" id="A0A437J9C5"/>
<keyword evidence="2 5" id="KW-0812">Transmembrane</keyword>
<feature type="transmembrane region" description="Helical" evidence="5">
    <location>
        <begin position="394"/>
        <end position="412"/>
    </location>
</feature>
<evidence type="ECO:0000256" key="3">
    <source>
        <dbReference type="ARBA" id="ARBA00022989"/>
    </source>
</evidence>
<comment type="subcellular location">
    <subcellularLocation>
        <location evidence="1">Membrane</location>
        <topology evidence="1">Multi-pass membrane protein</topology>
    </subcellularLocation>
</comment>
<keyword evidence="4 5" id="KW-0472">Membrane</keyword>